<reference evidence="1 2" key="1">
    <citation type="submission" date="2018-01" db="EMBL/GenBank/DDBJ databases">
        <title>Draft genome sequence of Paucibacter aquatile CR182 isolated from freshwater of the Nakdong River.</title>
        <authorList>
            <person name="Choi A."/>
            <person name="Chung E.J."/>
        </authorList>
    </citation>
    <scope>NUCLEOTIDE SEQUENCE [LARGE SCALE GENOMIC DNA]</scope>
    <source>
        <strain evidence="1 2">CR182</strain>
    </source>
</reference>
<name>A0A2N8KV91_9BURK</name>
<gene>
    <name evidence="1" type="ORF">C1O66_07500</name>
</gene>
<keyword evidence="2" id="KW-1185">Reference proteome</keyword>
<accession>A0A2N8KV91</accession>
<organism evidence="1 2">
    <name type="scientific">Kinneretia aquatilis</name>
    <dbReference type="NCBI Taxonomy" id="2070761"/>
    <lineage>
        <taxon>Bacteria</taxon>
        <taxon>Pseudomonadati</taxon>
        <taxon>Pseudomonadota</taxon>
        <taxon>Betaproteobacteria</taxon>
        <taxon>Burkholderiales</taxon>
        <taxon>Sphaerotilaceae</taxon>
        <taxon>Roseateles</taxon>
    </lineage>
</organism>
<dbReference type="OrthoDB" id="9154854at2"/>
<dbReference type="AlphaFoldDB" id="A0A2N8KV91"/>
<evidence type="ECO:0000313" key="1">
    <source>
        <dbReference type="EMBL" id="PND37388.1"/>
    </source>
</evidence>
<sequence>MHTAHQPAGHTFTATLLKILRQTEVLLERRVEATERADALHSLEVTESTWGAWEQALLEWMPPQAR</sequence>
<dbReference type="EMBL" id="POSP01000003">
    <property type="protein sequence ID" value="PND37388.1"/>
    <property type="molecule type" value="Genomic_DNA"/>
</dbReference>
<comment type="caution">
    <text evidence="1">The sequence shown here is derived from an EMBL/GenBank/DDBJ whole genome shotgun (WGS) entry which is preliminary data.</text>
</comment>
<protein>
    <submittedName>
        <fullName evidence="1">Uncharacterized protein</fullName>
    </submittedName>
</protein>
<dbReference type="RefSeq" id="WP_102767307.1">
    <property type="nucleotide sequence ID" value="NZ_POSP01000003.1"/>
</dbReference>
<proteinExistence type="predicted"/>
<evidence type="ECO:0000313" key="2">
    <source>
        <dbReference type="Proteomes" id="UP000235916"/>
    </source>
</evidence>
<dbReference type="Proteomes" id="UP000235916">
    <property type="component" value="Unassembled WGS sequence"/>
</dbReference>